<dbReference type="CDD" id="cd00063">
    <property type="entry name" value="FN3"/>
    <property type="match status" value="1"/>
</dbReference>
<dbReference type="SUPFAM" id="SSF49265">
    <property type="entry name" value="Fibronectin type III"/>
    <property type="match status" value="1"/>
</dbReference>
<comment type="caution">
    <text evidence="5">The sequence shown here is derived from an EMBL/GenBank/DDBJ whole genome shotgun (WGS) entry which is preliminary data.</text>
</comment>
<dbReference type="SMART" id="SM00060">
    <property type="entry name" value="FN3"/>
    <property type="match status" value="1"/>
</dbReference>
<proteinExistence type="predicted"/>
<dbReference type="InterPro" id="IPR003961">
    <property type="entry name" value="FN3_dom"/>
</dbReference>
<evidence type="ECO:0000256" key="1">
    <source>
        <dbReference type="ARBA" id="ARBA00022737"/>
    </source>
</evidence>
<evidence type="ECO:0000259" key="4">
    <source>
        <dbReference type="PROSITE" id="PS50853"/>
    </source>
</evidence>
<accession>A0ABN9LKS8</accession>
<dbReference type="SUPFAM" id="SSF48726">
    <property type="entry name" value="Immunoglobulin"/>
    <property type="match status" value="1"/>
</dbReference>
<dbReference type="InterPro" id="IPR013783">
    <property type="entry name" value="Ig-like_fold"/>
</dbReference>
<gene>
    <name evidence="5" type="ORF">RIMI_LOCUS9505113</name>
</gene>
<keyword evidence="2" id="KW-0393">Immunoglobulin domain</keyword>
<dbReference type="InterPro" id="IPR050964">
    <property type="entry name" value="Striated_Muscle_Regulatory"/>
</dbReference>
<organism evidence="5 6">
    <name type="scientific">Ranitomeya imitator</name>
    <name type="common">mimic poison frog</name>
    <dbReference type="NCBI Taxonomy" id="111125"/>
    <lineage>
        <taxon>Eukaryota</taxon>
        <taxon>Metazoa</taxon>
        <taxon>Chordata</taxon>
        <taxon>Craniata</taxon>
        <taxon>Vertebrata</taxon>
        <taxon>Euteleostomi</taxon>
        <taxon>Amphibia</taxon>
        <taxon>Batrachia</taxon>
        <taxon>Anura</taxon>
        <taxon>Neobatrachia</taxon>
        <taxon>Hyloidea</taxon>
        <taxon>Dendrobatidae</taxon>
        <taxon>Dendrobatinae</taxon>
        <taxon>Ranitomeya</taxon>
    </lineage>
</organism>
<dbReference type="Gene3D" id="2.60.40.10">
    <property type="entry name" value="Immunoglobulins"/>
    <property type="match status" value="2"/>
</dbReference>
<evidence type="ECO:0000256" key="2">
    <source>
        <dbReference type="ARBA" id="ARBA00023319"/>
    </source>
</evidence>
<dbReference type="InterPro" id="IPR007110">
    <property type="entry name" value="Ig-like_dom"/>
</dbReference>
<dbReference type="SMART" id="SM00409">
    <property type="entry name" value="IG"/>
    <property type="match status" value="1"/>
</dbReference>
<dbReference type="Pfam" id="PF07679">
    <property type="entry name" value="I-set"/>
    <property type="match status" value="1"/>
</dbReference>
<dbReference type="Pfam" id="PF00041">
    <property type="entry name" value="fn3"/>
    <property type="match status" value="1"/>
</dbReference>
<dbReference type="InterPro" id="IPR036116">
    <property type="entry name" value="FN3_sf"/>
</dbReference>
<evidence type="ECO:0000313" key="6">
    <source>
        <dbReference type="Proteomes" id="UP001176940"/>
    </source>
</evidence>
<protein>
    <recommendedName>
        <fullName evidence="7">Myosin binding protein C, fast type a</fullName>
    </recommendedName>
</protein>
<dbReference type="InterPro" id="IPR003599">
    <property type="entry name" value="Ig_sub"/>
</dbReference>
<sequence length="282" mass="31747">MTTIEVCSPDGVIDGRDFQLPSDKPGPAQAVMVKEVWGFNALVEWQPPKDNGNSEITGYSIQKADKKTMEWFTVYEHNRQPRCTVSDLIMGNEYYFRVYSENIVGLSDNPGVSKNTAIIEKTGLIHKPRDYKEMDVNEAPKFLTPLIDRVVVAGYSTALNCAVRGHPKPKVIWMKNKMEIKDDPKFLMKHNQGVLTLNIRKPSPFDGGTYTCKAINDLGEAEVDCKLEVRVRTNRQLDAKYRLVLLGDGSEQSEILLLHLASRQQLSCPLLGCSEMGHDLFN</sequence>
<dbReference type="PROSITE" id="PS50853">
    <property type="entry name" value="FN3"/>
    <property type="match status" value="1"/>
</dbReference>
<dbReference type="InterPro" id="IPR036179">
    <property type="entry name" value="Ig-like_dom_sf"/>
</dbReference>
<evidence type="ECO:0000259" key="3">
    <source>
        <dbReference type="PROSITE" id="PS50835"/>
    </source>
</evidence>
<dbReference type="SMART" id="SM00408">
    <property type="entry name" value="IGc2"/>
    <property type="match status" value="1"/>
</dbReference>
<dbReference type="EMBL" id="CAUEEQ010019781">
    <property type="protein sequence ID" value="CAJ0942175.1"/>
    <property type="molecule type" value="Genomic_DNA"/>
</dbReference>
<dbReference type="PRINTS" id="PR00014">
    <property type="entry name" value="FNTYPEIII"/>
</dbReference>
<evidence type="ECO:0008006" key="7">
    <source>
        <dbReference type="Google" id="ProtNLM"/>
    </source>
</evidence>
<dbReference type="InterPro" id="IPR003598">
    <property type="entry name" value="Ig_sub2"/>
</dbReference>
<dbReference type="PANTHER" id="PTHR13817:SF17">
    <property type="entry name" value="MYOSIN-BINDING PROTEIN C, FAST-TYPE"/>
    <property type="match status" value="1"/>
</dbReference>
<feature type="domain" description="Fibronectin type-III" evidence="4">
    <location>
        <begin position="27"/>
        <end position="122"/>
    </location>
</feature>
<dbReference type="PROSITE" id="PS50835">
    <property type="entry name" value="IG_LIKE"/>
    <property type="match status" value="1"/>
</dbReference>
<name>A0ABN9LKS8_9NEOB</name>
<evidence type="ECO:0000313" key="5">
    <source>
        <dbReference type="EMBL" id="CAJ0942175.1"/>
    </source>
</evidence>
<keyword evidence="6" id="KW-1185">Reference proteome</keyword>
<dbReference type="InterPro" id="IPR013098">
    <property type="entry name" value="Ig_I-set"/>
</dbReference>
<reference evidence="5" key="1">
    <citation type="submission" date="2023-07" db="EMBL/GenBank/DDBJ databases">
        <authorList>
            <person name="Stuckert A."/>
        </authorList>
    </citation>
    <scope>NUCLEOTIDE SEQUENCE</scope>
</reference>
<dbReference type="PANTHER" id="PTHR13817">
    <property type="entry name" value="TITIN"/>
    <property type="match status" value="1"/>
</dbReference>
<dbReference type="Proteomes" id="UP001176940">
    <property type="component" value="Unassembled WGS sequence"/>
</dbReference>
<feature type="domain" description="Ig-like" evidence="3">
    <location>
        <begin position="140"/>
        <end position="224"/>
    </location>
</feature>
<keyword evidence="1" id="KW-0677">Repeat</keyword>